<dbReference type="InterPro" id="IPR036412">
    <property type="entry name" value="HAD-like_sf"/>
</dbReference>
<dbReference type="NCBIfam" id="TIGR01664">
    <property type="entry name" value="DNA-3'-Pase"/>
    <property type="match status" value="1"/>
</dbReference>
<dbReference type="GO" id="GO:0006281">
    <property type="term" value="P:DNA repair"/>
    <property type="evidence" value="ECO:0007669"/>
    <property type="project" value="UniProtKB-KW"/>
</dbReference>
<dbReference type="PANTHER" id="PTHR12083:SF9">
    <property type="entry name" value="BIFUNCTIONAL POLYNUCLEOTIDE PHOSPHATASE_KINASE"/>
    <property type="match status" value="1"/>
</dbReference>
<dbReference type="GeneTree" id="ENSGT00940000159302"/>
<evidence type="ECO:0000313" key="7">
    <source>
        <dbReference type="Ensembl" id="ENSUAMP00000004855.1"/>
    </source>
</evidence>
<evidence type="ECO:0000256" key="2">
    <source>
        <dbReference type="ARBA" id="ARBA00022763"/>
    </source>
</evidence>
<protein>
    <submittedName>
        <fullName evidence="7">Polynucleotide kinase 3'-phosphatase</fullName>
    </submittedName>
</protein>
<dbReference type="GO" id="GO:0046404">
    <property type="term" value="F:ATP-dependent polydeoxyribonucleotide 5'-hydroxyl-kinase activity"/>
    <property type="evidence" value="ECO:0007669"/>
    <property type="project" value="TreeGrafter"/>
</dbReference>
<dbReference type="SUPFAM" id="SSF52540">
    <property type="entry name" value="P-loop containing nucleoside triphosphate hydrolases"/>
    <property type="match status" value="1"/>
</dbReference>
<dbReference type="Gene3D" id="2.60.200.20">
    <property type="match status" value="1"/>
</dbReference>
<dbReference type="CDD" id="cd01625">
    <property type="entry name" value="HAD_PNP"/>
    <property type="match status" value="1"/>
</dbReference>
<evidence type="ECO:0000256" key="1">
    <source>
        <dbReference type="ARBA" id="ARBA00004123"/>
    </source>
</evidence>
<keyword evidence="8" id="KW-1185">Reference proteome</keyword>
<dbReference type="SUPFAM" id="SSF49879">
    <property type="entry name" value="SMAD/FHA domain"/>
    <property type="match status" value="1"/>
</dbReference>
<dbReference type="Proteomes" id="UP000291022">
    <property type="component" value="Unassembled WGS sequence"/>
</dbReference>
<keyword evidence="4" id="KW-0234">DNA repair</keyword>
<dbReference type="Gene3D" id="3.40.50.1000">
    <property type="entry name" value="HAD superfamily/HAD-like"/>
    <property type="match status" value="1"/>
</dbReference>
<feature type="domain" description="PNK FHA" evidence="6">
    <location>
        <begin position="11"/>
        <end position="50"/>
    </location>
</feature>
<dbReference type="GO" id="GO:0005634">
    <property type="term" value="C:nucleus"/>
    <property type="evidence" value="ECO:0007669"/>
    <property type="project" value="UniProtKB-SubCell"/>
</dbReference>
<dbReference type="SUPFAM" id="SSF56784">
    <property type="entry name" value="HAD-like"/>
    <property type="match status" value="1"/>
</dbReference>
<dbReference type="FunFam" id="3.40.50.1000:FF:000078">
    <property type="entry name" value="Bifunctional polynucleotide phosphatase/kinase"/>
    <property type="match status" value="1"/>
</dbReference>
<dbReference type="Gene3D" id="3.40.50.300">
    <property type="entry name" value="P-loop containing nucleotide triphosphate hydrolases"/>
    <property type="match status" value="2"/>
</dbReference>
<evidence type="ECO:0000259" key="6">
    <source>
        <dbReference type="Pfam" id="PF17913"/>
    </source>
</evidence>
<dbReference type="Pfam" id="PF17913">
    <property type="entry name" value="FHA_2"/>
    <property type="match status" value="1"/>
</dbReference>
<reference evidence="7" key="2">
    <citation type="submission" date="2025-08" db="UniProtKB">
        <authorList>
            <consortium name="Ensembl"/>
        </authorList>
    </citation>
    <scope>IDENTIFICATION</scope>
</reference>
<evidence type="ECO:0000256" key="3">
    <source>
        <dbReference type="ARBA" id="ARBA00022801"/>
    </source>
</evidence>
<dbReference type="Pfam" id="PF08645">
    <property type="entry name" value="PNK3P"/>
    <property type="match status" value="1"/>
</dbReference>
<accession>A0A452QID6</accession>
<dbReference type="GO" id="GO:0046403">
    <property type="term" value="F:polynucleotide 3'-phosphatase activity"/>
    <property type="evidence" value="ECO:0007669"/>
    <property type="project" value="TreeGrafter"/>
</dbReference>
<dbReference type="PANTHER" id="PTHR12083">
    <property type="entry name" value="BIFUNCTIONAL POLYNUCLEOTIDE PHOSPHATASE/KINASE"/>
    <property type="match status" value="1"/>
</dbReference>
<dbReference type="InterPro" id="IPR006551">
    <property type="entry name" value="Polynucleotide_phosphatase"/>
</dbReference>
<evidence type="ECO:0000256" key="5">
    <source>
        <dbReference type="ARBA" id="ARBA00023242"/>
    </source>
</evidence>
<keyword evidence="5" id="KW-0539">Nucleus</keyword>
<dbReference type="InterPro" id="IPR041388">
    <property type="entry name" value="FHA_2"/>
</dbReference>
<reference evidence="8" key="1">
    <citation type="submission" date="2016-06" db="EMBL/GenBank/DDBJ databases">
        <title>De novo assembly and RNA-Seq shows season-dependent expression and editing in black bear kidneys.</title>
        <authorList>
            <person name="Korstanje R."/>
            <person name="Srivastava A."/>
            <person name="Sarsani V.K."/>
            <person name="Sheehan S.M."/>
            <person name="Seger R.L."/>
            <person name="Barter M.E."/>
            <person name="Lindqvist C."/>
            <person name="Brody L.C."/>
            <person name="Mullikin J.C."/>
        </authorList>
    </citation>
    <scope>NUCLEOTIDE SEQUENCE [LARGE SCALE GENOMIC DNA]</scope>
</reference>
<dbReference type="InterPro" id="IPR023214">
    <property type="entry name" value="HAD_sf"/>
</dbReference>
<keyword evidence="2" id="KW-0227">DNA damage</keyword>
<dbReference type="Ensembl" id="ENSUAMT00000005527.1">
    <property type="protein sequence ID" value="ENSUAMP00000004855.1"/>
    <property type="gene ID" value="ENSUAMG00000002869.1"/>
</dbReference>
<dbReference type="GO" id="GO:0003690">
    <property type="term" value="F:double-stranded DNA binding"/>
    <property type="evidence" value="ECO:0007669"/>
    <property type="project" value="TreeGrafter"/>
</dbReference>
<evidence type="ECO:0000313" key="8">
    <source>
        <dbReference type="Proteomes" id="UP000291022"/>
    </source>
</evidence>
<keyword evidence="3" id="KW-0378">Hydrolase</keyword>
<organism evidence="7 8">
    <name type="scientific">Ursus americanus</name>
    <name type="common">American black bear</name>
    <name type="synonym">Euarctos americanus</name>
    <dbReference type="NCBI Taxonomy" id="9643"/>
    <lineage>
        <taxon>Eukaryota</taxon>
        <taxon>Metazoa</taxon>
        <taxon>Chordata</taxon>
        <taxon>Craniata</taxon>
        <taxon>Vertebrata</taxon>
        <taxon>Euteleostomi</taxon>
        <taxon>Mammalia</taxon>
        <taxon>Eutheria</taxon>
        <taxon>Laurasiatheria</taxon>
        <taxon>Carnivora</taxon>
        <taxon>Caniformia</taxon>
        <taxon>Ursidae</taxon>
        <taxon>Ursus</taxon>
    </lineage>
</organism>
<name>A0A452QID6_URSAM</name>
<gene>
    <name evidence="7" type="primary">PNKP</name>
</gene>
<dbReference type="InterPro" id="IPR027417">
    <property type="entry name" value="P-loop_NTPase"/>
</dbReference>
<dbReference type="NCBIfam" id="TIGR01662">
    <property type="entry name" value="HAD-SF-IIIA"/>
    <property type="match status" value="1"/>
</dbReference>
<dbReference type="InterPro" id="IPR006549">
    <property type="entry name" value="HAD-SF_hydro_IIIA"/>
</dbReference>
<comment type="subcellular location">
    <subcellularLocation>
        <location evidence="1">Nucleus</location>
    </subcellularLocation>
</comment>
<dbReference type="InterPro" id="IPR008984">
    <property type="entry name" value="SMAD_FHA_dom_sf"/>
</dbReference>
<reference evidence="7" key="3">
    <citation type="submission" date="2025-09" db="UniProtKB">
        <authorList>
            <consortium name="Ensembl"/>
        </authorList>
    </citation>
    <scope>IDENTIFICATION</scope>
</reference>
<proteinExistence type="predicted"/>
<sequence>MAEVEAQGGLWLESPPGGAPPIFLPSGGQALVLGRGPLTQVTDRKCSRNQGGRGRSCRGCGPLLERELGLRKRWTASPVRALLGHRAGLLVAGFDLDGTLITTRSGKVFPTGPSDWRILYLEIPRKLRELAAEGYKLVMFTNQMAIGRGKLPAEEFKSKVEAVVEKLGLPFQVLVSTHAGLYRKPVIGMWDHLREQANEGVPISIGDSVYVGDAAGRPANWAPGRKKKDFSCADRLFALNLGLPFATPEEFFLKWPVASFVLPTFDPRTVSPSGPLYLPESSSLLSHDPEVVVAVGFPGAGKSTFLQEHLVSAGYVHVNRVSRRTPASGPLPAWHLPGPHRYIKCAQDAGVPCRCFLFTATLEQARHNNRFREMTGSSHAPVSDVVMYGYRKQFEAPTLVEGFSAILEIPLRLNLEPPLERLYRQFSEG</sequence>
<dbReference type="AlphaFoldDB" id="A0A452QID6"/>
<evidence type="ECO:0000256" key="4">
    <source>
        <dbReference type="ARBA" id="ARBA00023204"/>
    </source>
</evidence>
<dbReference type="InterPro" id="IPR013954">
    <property type="entry name" value="PNK3P"/>
</dbReference>